<reference evidence="1" key="1">
    <citation type="submission" date="2022-04" db="EMBL/GenBank/DDBJ databases">
        <title>Genome of the entomopathogenic fungus Entomophthora muscae.</title>
        <authorList>
            <person name="Elya C."/>
            <person name="Lovett B.R."/>
            <person name="Lee E."/>
            <person name="Macias A.M."/>
            <person name="Hajek A.E."/>
            <person name="De Bivort B.L."/>
            <person name="Kasson M.T."/>
            <person name="De Fine Licht H.H."/>
            <person name="Stajich J.E."/>
        </authorList>
    </citation>
    <scope>NUCLEOTIDE SEQUENCE</scope>
    <source>
        <strain evidence="1">Berkeley</strain>
    </source>
</reference>
<proteinExistence type="predicted"/>
<comment type="caution">
    <text evidence="1">The sequence shown here is derived from an EMBL/GenBank/DDBJ whole genome shotgun (WGS) entry which is preliminary data.</text>
</comment>
<evidence type="ECO:0000313" key="1">
    <source>
        <dbReference type="EMBL" id="KAJ9054665.1"/>
    </source>
</evidence>
<dbReference type="EMBL" id="QTSX02006430">
    <property type="protein sequence ID" value="KAJ9054665.1"/>
    <property type="molecule type" value="Genomic_DNA"/>
</dbReference>
<keyword evidence="2" id="KW-1185">Reference proteome</keyword>
<organism evidence="1 2">
    <name type="scientific">Entomophthora muscae</name>
    <dbReference type="NCBI Taxonomy" id="34485"/>
    <lineage>
        <taxon>Eukaryota</taxon>
        <taxon>Fungi</taxon>
        <taxon>Fungi incertae sedis</taxon>
        <taxon>Zoopagomycota</taxon>
        <taxon>Entomophthoromycotina</taxon>
        <taxon>Entomophthoromycetes</taxon>
        <taxon>Entomophthorales</taxon>
        <taxon>Entomophthoraceae</taxon>
        <taxon>Entomophthora</taxon>
    </lineage>
</organism>
<gene>
    <name evidence="1" type="ORF">DSO57_1011667</name>
</gene>
<dbReference type="Proteomes" id="UP001165960">
    <property type="component" value="Unassembled WGS sequence"/>
</dbReference>
<accession>A0ACC2RX87</accession>
<name>A0ACC2RX87_9FUNG</name>
<sequence>MIAKEWVYSSCRIDLTPAQLMHMIRLPLVTTDPQALTRRLLSKAFWSESSFQHPSFRACGL</sequence>
<evidence type="ECO:0000313" key="2">
    <source>
        <dbReference type="Proteomes" id="UP001165960"/>
    </source>
</evidence>
<protein>
    <submittedName>
        <fullName evidence="1">Uncharacterized protein</fullName>
    </submittedName>
</protein>